<protein>
    <recommendedName>
        <fullName evidence="5">DUF4175 domain-containing protein</fullName>
    </recommendedName>
</protein>
<evidence type="ECO:0000313" key="3">
    <source>
        <dbReference type="EMBL" id="MBW8485121.1"/>
    </source>
</evidence>
<proteinExistence type="predicted"/>
<reference evidence="3 4" key="1">
    <citation type="submission" date="2021-07" db="EMBL/GenBank/DDBJ databases">
        <title>Actinomadura sp. PM05-2 isolated from lichen.</title>
        <authorList>
            <person name="Somphong A."/>
            <person name="Phongsopitanun W."/>
            <person name="Tanasupawat S."/>
            <person name="Peongsungnone V."/>
        </authorList>
    </citation>
    <scope>NUCLEOTIDE SEQUENCE [LARGE SCALE GENOMIC DNA]</scope>
    <source>
        <strain evidence="3 4">PM05-2</strain>
    </source>
</reference>
<dbReference type="InterPro" id="IPR025557">
    <property type="entry name" value="DUF4282"/>
</dbReference>
<feature type="transmembrane region" description="Helical" evidence="2">
    <location>
        <begin position="38"/>
        <end position="61"/>
    </location>
</feature>
<evidence type="ECO:0000256" key="2">
    <source>
        <dbReference type="SAM" id="Phobius"/>
    </source>
</evidence>
<evidence type="ECO:0000256" key="1">
    <source>
        <dbReference type="SAM" id="MobiDB-lite"/>
    </source>
</evidence>
<feature type="transmembrane region" description="Helical" evidence="2">
    <location>
        <begin position="12"/>
        <end position="32"/>
    </location>
</feature>
<evidence type="ECO:0000313" key="4">
    <source>
        <dbReference type="Proteomes" id="UP000774570"/>
    </source>
</evidence>
<keyword evidence="2" id="KW-1133">Transmembrane helix</keyword>
<keyword evidence="2" id="KW-0812">Transmembrane</keyword>
<keyword evidence="2" id="KW-0472">Membrane</keyword>
<name>A0ABS7FXH4_9ACTN</name>
<comment type="caution">
    <text evidence="3">The sequence shown here is derived from an EMBL/GenBank/DDBJ whole genome shotgun (WGS) entry which is preliminary data.</text>
</comment>
<sequence>MTPSLIRWIYSCTLVLVVVSVLFGLLWVWALASWMGAAMWLAAPIVIGAGLITLLVVRVACERMISRFRQPQFPMPQPSAYRSPPRQPGHR</sequence>
<dbReference type="Proteomes" id="UP000774570">
    <property type="component" value="Unassembled WGS sequence"/>
</dbReference>
<gene>
    <name evidence="3" type="ORF">K1Y72_22250</name>
</gene>
<keyword evidence="4" id="KW-1185">Reference proteome</keyword>
<dbReference type="Pfam" id="PF14110">
    <property type="entry name" value="DUF4282"/>
    <property type="match status" value="1"/>
</dbReference>
<feature type="region of interest" description="Disordered" evidence="1">
    <location>
        <begin position="71"/>
        <end position="91"/>
    </location>
</feature>
<evidence type="ECO:0008006" key="5">
    <source>
        <dbReference type="Google" id="ProtNLM"/>
    </source>
</evidence>
<organism evidence="3 4">
    <name type="scientific">Actinomadura parmotrematis</name>
    <dbReference type="NCBI Taxonomy" id="2864039"/>
    <lineage>
        <taxon>Bacteria</taxon>
        <taxon>Bacillati</taxon>
        <taxon>Actinomycetota</taxon>
        <taxon>Actinomycetes</taxon>
        <taxon>Streptosporangiales</taxon>
        <taxon>Thermomonosporaceae</taxon>
        <taxon>Actinomadura</taxon>
    </lineage>
</organism>
<accession>A0ABS7FXH4</accession>
<dbReference type="EMBL" id="JAIBOA010000014">
    <property type="protein sequence ID" value="MBW8485121.1"/>
    <property type="molecule type" value="Genomic_DNA"/>
</dbReference>